<sequence length="76" mass="8403">LGNLTLWRELRGCAREPHCGPEWRGDEAVGLSGSCCAGPLCNRQPSNESLFEPHWPRLQRLPHGHAHTPPPDAAKM</sequence>
<evidence type="ECO:0000313" key="1">
    <source>
        <dbReference type="EMBL" id="NXL55136.1"/>
    </source>
</evidence>
<comment type="caution">
    <text evidence="1">The sequence shown here is derived from an EMBL/GenBank/DDBJ whole genome shotgun (WGS) entry which is preliminary data.</text>
</comment>
<reference evidence="1 2" key="1">
    <citation type="submission" date="2019-09" db="EMBL/GenBank/DDBJ databases">
        <title>Bird 10,000 Genomes (B10K) Project - Family phase.</title>
        <authorList>
            <person name="Zhang G."/>
        </authorList>
    </citation>
    <scope>NUCLEOTIDE SEQUENCE [LARGE SCALE GENOMIC DNA]</scope>
    <source>
        <strain evidence="1">B10K-DU-009-04</strain>
        <tissue evidence="1">Mixed tissue sample</tissue>
    </source>
</reference>
<dbReference type="AlphaFoldDB" id="A0A7L0TK99"/>
<gene>
    <name evidence="1" type="primary">Lypd3</name>
    <name evidence="1" type="ORF">PODPOD_R15330</name>
</gene>
<name>A0A7L0TK99_PODPO</name>
<feature type="non-terminal residue" evidence="1">
    <location>
        <position position="1"/>
    </location>
</feature>
<dbReference type="EMBL" id="VXAO01006092">
    <property type="protein sequence ID" value="NXL55136.1"/>
    <property type="molecule type" value="Genomic_DNA"/>
</dbReference>
<feature type="non-terminal residue" evidence="1">
    <location>
        <position position="76"/>
    </location>
</feature>
<proteinExistence type="predicted"/>
<dbReference type="OrthoDB" id="9834667at2759"/>
<keyword evidence="2" id="KW-1185">Reference proteome</keyword>
<evidence type="ECO:0000313" key="2">
    <source>
        <dbReference type="Proteomes" id="UP000555275"/>
    </source>
</evidence>
<protein>
    <submittedName>
        <fullName evidence="1">LYPD3 protein</fullName>
    </submittedName>
</protein>
<accession>A0A7L0TK99</accession>
<dbReference type="Proteomes" id="UP000555275">
    <property type="component" value="Unassembled WGS sequence"/>
</dbReference>
<organism evidence="1 2">
    <name type="scientific">Podilymbus podiceps</name>
    <name type="common">Pied-billed grebe</name>
    <dbReference type="NCBI Taxonomy" id="9252"/>
    <lineage>
        <taxon>Eukaryota</taxon>
        <taxon>Metazoa</taxon>
        <taxon>Chordata</taxon>
        <taxon>Craniata</taxon>
        <taxon>Vertebrata</taxon>
        <taxon>Euteleostomi</taxon>
        <taxon>Archelosauria</taxon>
        <taxon>Archosauria</taxon>
        <taxon>Dinosauria</taxon>
        <taxon>Saurischia</taxon>
        <taxon>Theropoda</taxon>
        <taxon>Coelurosauria</taxon>
        <taxon>Aves</taxon>
        <taxon>Neognathae</taxon>
        <taxon>Neoaves</taxon>
        <taxon>Mirandornithes</taxon>
        <taxon>Podicipediformes</taxon>
        <taxon>Podicipedidae</taxon>
        <taxon>Podilymbus</taxon>
    </lineage>
</organism>